<reference evidence="16" key="1">
    <citation type="submission" date="2016-04" db="EMBL/GenBank/DDBJ databases">
        <authorList>
            <person name="Waterworth S."/>
            <person name="Matcher G."/>
        </authorList>
    </citation>
    <scope>NUCLEOTIDE SEQUENCE [LARGE SCALE GENOMIC DNA]</scope>
    <source>
        <strain evidence="16">RuSp02-3</strain>
    </source>
</reference>
<accession>A0A147DYJ7</accession>
<evidence type="ECO:0000256" key="8">
    <source>
        <dbReference type="ARBA" id="ARBA00025935"/>
    </source>
</evidence>
<dbReference type="Proteomes" id="UP000053171">
    <property type="component" value="Unassembled WGS sequence"/>
</dbReference>
<evidence type="ECO:0000256" key="10">
    <source>
        <dbReference type="ARBA" id="ARBA00048552"/>
    </source>
</evidence>
<comment type="similarity">
    <text evidence="1 11">Belongs to the RNA polymerase subunit omega family.</text>
</comment>
<evidence type="ECO:0000256" key="7">
    <source>
        <dbReference type="ARBA" id="ARBA00023163"/>
    </source>
</evidence>
<evidence type="ECO:0000256" key="4">
    <source>
        <dbReference type="ARBA" id="ARBA00022478"/>
    </source>
</evidence>
<keyword evidence="5 11" id="KW-0808">Transferase</keyword>
<dbReference type="PANTHER" id="PTHR34476">
    <property type="entry name" value="DNA-DIRECTED RNA POLYMERASE SUBUNIT OMEGA"/>
    <property type="match status" value="1"/>
</dbReference>
<organism evidence="15 18">
    <name type="scientific">Rothia kristinae</name>
    <dbReference type="NCBI Taxonomy" id="37923"/>
    <lineage>
        <taxon>Bacteria</taxon>
        <taxon>Bacillati</taxon>
        <taxon>Actinomycetota</taxon>
        <taxon>Actinomycetes</taxon>
        <taxon>Micrococcales</taxon>
        <taxon>Micrococcaceae</taxon>
        <taxon>Rothia</taxon>
    </lineage>
</organism>
<keyword evidence="7 11" id="KW-0804">Transcription</keyword>
<name>A0A147DYJ7_9MICC</name>
<evidence type="ECO:0000256" key="12">
    <source>
        <dbReference type="SAM" id="MobiDB-lite"/>
    </source>
</evidence>
<dbReference type="EC" id="2.7.7.6" evidence="2 11"/>
<dbReference type="GeneID" id="61263529"/>
<evidence type="ECO:0000313" key="15">
    <source>
        <dbReference type="EMBL" id="QPT53395.1"/>
    </source>
</evidence>
<dbReference type="EMBL" id="CP065738">
    <property type="protein sequence ID" value="QPT53395.1"/>
    <property type="molecule type" value="Genomic_DNA"/>
</dbReference>
<dbReference type="SMART" id="SM01409">
    <property type="entry name" value="RNA_pol_Rpb6"/>
    <property type="match status" value="1"/>
</dbReference>
<evidence type="ECO:0000256" key="2">
    <source>
        <dbReference type="ARBA" id="ARBA00012418"/>
    </source>
</evidence>
<dbReference type="InterPro" id="IPR036161">
    <property type="entry name" value="RPB6/omega-like_sf"/>
</dbReference>
<feature type="compositionally biased region" description="Polar residues" evidence="12">
    <location>
        <begin position="122"/>
        <end position="141"/>
    </location>
</feature>
<dbReference type="InterPro" id="IPR003716">
    <property type="entry name" value="DNA-dir_RNA_pol_omega"/>
</dbReference>
<dbReference type="Proteomes" id="UP000594975">
    <property type="component" value="Chromosome"/>
</dbReference>
<gene>
    <name evidence="11" type="primary">rpoZ</name>
    <name evidence="14" type="ORF">A5N15_06955</name>
    <name evidence="13" type="ORF">AN277_0205690</name>
    <name evidence="15" type="ORF">I6G21_09005</name>
</gene>
<dbReference type="InterPro" id="IPR006110">
    <property type="entry name" value="Pol_omega/Rpo6/RPB6"/>
</dbReference>
<evidence type="ECO:0000256" key="11">
    <source>
        <dbReference type="HAMAP-Rule" id="MF_00366"/>
    </source>
</evidence>
<evidence type="ECO:0000256" key="6">
    <source>
        <dbReference type="ARBA" id="ARBA00022695"/>
    </source>
</evidence>
<dbReference type="Proteomes" id="UP000092021">
    <property type="component" value="Unassembled WGS sequence"/>
</dbReference>
<sequence length="153" mass="16670">MSLSEHEGIIDPSVDELLGKAESKYGLVIFGARRARQINAYYSQLQEGLFEHVGPLVDTDINEKSLSIAMREIDEGTIEAHHVEGGKFNENGQLVHDDAPADFFGADFFPEDVEINGDASVDFSSGQTPEVIDRTSQSAEQEQAAEDPSGEQA</sequence>
<dbReference type="EMBL" id="LWGZ01000608">
    <property type="protein sequence ID" value="OAX59612.1"/>
    <property type="molecule type" value="Genomic_DNA"/>
</dbReference>
<keyword evidence="4 11" id="KW-0240">DNA-directed RNA polymerase</keyword>
<proteinExistence type="inferred from homology"/>
<dbReference type="GO" id="GO:0006351">
    <property type="term" value="P:DNA-templated transcription"/>
    <property type="evidence" value="ECO:0007669"/>
    <property type="project" value="UniProtKB-UniRule"/>
</dbReference>
<evidence type="ECO:0000256" key="3">
    <source>
        <dbReference type="ARBA" id="ARBA00013725"/>
    </source>
</evidence>
<comment type="function">
    <text evidence="11">Promotes RNA polymerase assembly. Latches the N- and C-terminal regions of the beta' subunit thereby facilitating its interaction with the beta and alpha subunits.</text>
</comment>
<dbReference type="RefSeq" id="WP_058731699.1">
    <property type="nucleotide sequence ID" value="NZ_CP065738.1"/>
</dbReference>
<dbReference type="HAMAP" id="MF_00366">
    <property type="entry name" value="RNApol_bact_RpoZ"/>
    <property type="match status" value="1"/>
</dbReference>
<dbReference type="KEGG" id="rkr:I6G21_09005"/>
<protein>
    <recommendedName>
        <fullName evidence="3 11">DNA-directed RNA polymerase subunit omega</fullName>
        <shortName evidence="11">RNAP omega subunit</shortName>
        <ecNumber evidence="2 11">2.7.7.6</ecNumber>
    </recommendedName>
    <alternativeName>
        <fullName evidence="11">RNA polymerase omega subunit</fullName>
    </alternativeName>
    <alternativeName>
        <fullName evidence="9 11">Transcriptase subunit omega</fullName>
    </alternativeName>
</protein>
<evidence type="ECO:0000313" key="13">
    <source>
        <dbReference type="EMBL" id="OAX51979.1"/>
    </source>
</evidence>
<dbReference type="Pfam" id="PF01192">
    <property type="entry name" value="RNA_pol_Rpb6"/>
    <property type="match status" value="1"/>
</dbReference>
<dbReference type="STRING" id="37923.BK826_00185"/>
<keyword evidence="6 11" id="KW-0548">Nucleotidyltransferase</keyword>
<comment type="subunit">
    <text evidence="8 11">The RNAP catalytic core consists of 2 alpha, 1 beta, 1 beta' and 1 omega subunit. When a sigma factor is associated with the core the holoenzyme is formed, which can initiate transcription.</text>
</comment>
<dbReference type="PANTHER" id="PTHR34476:SF1">
    <property type="entry name" value="DNA-DIRECTED RNA POLYMERASE SUBUNIT OMEGA"/>
    <property type="match status" value="1"/>
</dbReference>
<evidence type="ECO:0000313" key="18">
    <source>
        <dbReference type="Proteomes" id="UP000594975"/>
    </source>
</evidence>
<evidence type="ECO:0000256" key="5">
    <source>
        <dbReference type="ARBA" id="ARBA00022679"/>
    </source>
</evidence>
<evidence type="ECO:0000313" key="14">
    <source>
        <dbReference type="EMBL" id="OAX59612.1"/>
    </source>
</evidence>
<feature type="region of interest" description="Disordered" evidence="12">
    <location>
        <begin position="117"/>
        <end position="153"/>
    </location>
</feature>
<feature type="compositionally biased region" description="Acidic residues" evidence="12">
    <location>
        <begin position="143"/>
        <end position="153"/>
    </location>
</feature>
<evidence type="ECO:0000313" key="16">
    <source>
        <dbReference type="Proteomes" id="UP000053171"/>
    </source>
</evidence>
<reference evidence="13" key="2">
    <citation type="submission" date="2016-04" db="EMBL/GenBank/DDBJ databases">
        <authorList>
            <person name="Evans L.H."/>
            <person name="Alamgir A."/>
            <person name="Owens N."/>
            <person name="Weber N.D."/>
            <person name="Virtaneva K."/>
            <person name="Barbian K."/>
            <person name="Babar A."/>
            <person name="Rosenke K."/>
        </authorList>
    </citation>
    <scope>NUCLEOTIDE SEQUENCE [LARGE SCALE GENOMIC DNA]</scope>
    <source>
        <strain evidence="13">RUTW2-3</strain>
    </source>
</reference>
<evidence type="ECO:0000256" key="9">
    <source>
        <dbReference type="ARBA" id="ARBA00029924"/>
    </source>
</evidence>
<reference evidence="13 16" key="3">
    <citation type="submission" date="2016-06" db="EMBL/GenBank/DDBJ databases">
        <title>Identification of putative biosynthetic pathways for the production of bioactive secondary metabolites by the marine actinomycete Kocuria kristinae RUTW2-3.</title>
        <authorList>
            <person name="Waterworth S.C."/>
            <person name="Walmsley T.A."/>
            <person name="Matongo T."/>
            <person name="Davies-Coleman M.T."/>
            <person name="Dorrington R.A."/>
        </authorList>
    </citation>
    <scope>NUCLEOTIDE SEQUENCE [LARGE SCALE GENOMIC DNA]</scope>
    <source>
        <strain evidence="16">RuSp02-3</strain>
        <strain evidence="13">RUTW2-3</strain>
        <strain evidence="14 17">RUTW4-5</strain>
    </source>
</reference>
<evidence type="ECO:0000256" key="1">
    <source>
        <dbReference type="ARBA" id="ARBA00006711"/>
    </source>
</evidence>
<reference evidence="15 18" key="4">
    <citation type="submission" date="2020-12" db="EMBL/GenBank/DDBJ databases">
        <title>FDA dAtabase for Regulatory Grade micrObial Sequences (FDA-ARGOS): Supporting development and validation of Infectious Disease Dx tests.</title>
        <authorList>
            <person name="Sproer C."/>
            <person name="Gronow S."/>
            <person name="Severitt S."/>
            <person name="Schroder I."/>
            <person name="Tallon L."/>
            <person name="Sadzewicz L."/>
            <person name="Zhao X."/>
            <person name="Boylan J."/>
            <person name="Ott S."/>
            <person name="Bowen H."/>
            <person name="Vavikolanu K."/>
            <person name="Mehta A."/>
            <person name="Aluvathingal J."/>
            <person name="Nadendla S."/>
            <person name="Lowell S."/>
            <person name="Myers T."/>
            <person name="Yan Y."/>
            <person name="Sichtig H."/>
        </authorList>
    </citation>
    <scope>NUCLEOTIDE SEQUENCE [LARGE SCALE GENOMIC DNA]</scope>
    <source>
        <strain evidence="15 18">FDAARGOS_864</strain>
    </source>
</reference>
<dbReference type="AlphaFoldDB" id="A0A147DYJ7"/>
<dbReference type="NCBIfam" id="TIGR00690">
    <property type="entry name" value="rpoZ"/>
    <property type="match status" value="1"/>
</dbReference>
<dbReference type="GO" id="GO:0000428">
    <property type="term" value="C:DNA-directed RNA polymerase complex"/>
    <property type="evidence" value="ECO:0007669"/>
    <property type="project" value="UniProtKB-KW"/>
</dbReference>
<dbReference type="EMBL" id="LJBJ02000009">
    <property type="protein sequence ID" value="OAX51979.1"/>
    <property type="molecule type" value="Genomic_DNA"/>
</dbReference>
<dbReference type="Gene3D" id="3.90.940.10">
    <property type="match status" value="1"/>
</dbReference>
<dbReference type="GO" id="GO:0003677">
    <property type="term" value="F:DNA binding"/>
    <property type="evidence" value="ECO:0007669"/>
    <property type="project" value="UniProtKB-UniRule"/>
</dbReference>
<dbReference type="PATRIC" id="fig|37923.10.peg.1442"/>
<dbReference type="GO" id="GO:0003899">
    <property type="term" value="F:DNA-directed RNA polymerase activity"/>
    <property type="evidence" value="ECO:0007669"/>
    <property type="project" value="UniProtKB-UniRule"/>
</dbReference>
<dbReference type="SUPFAM" id="SSF63562">
    <property type="entry name" value="RPB6/omega subunit-like"/>
    <property type="match status" value="1"/>
</dbReference>
<evidence type="ECO:0000313" key="17">
    <source>
        <dbReference type="Proteomes" id="UP000092021"/>
    </source>
</evidence>
<comment type="catalytic activity">
    <reaction evidence="10 11">
        <text>RNA(n) + a ribonucleoside 5'-triphosphate = RNA(n+1) + diphosphate</text>
        <dbReference type="Rhea" id="RHEA:21248"/>
        <dbReference type="Rhea" id="RHEA-COMP:14527"/>
        <dbReference type="Rhea" id="RHEA-COMP:17342"/>
        <dbReference type="ChEBI" id="CHEBI:33019"/>
        <dbReference type="ChEBI" id="CHEBI:61557"/>
        <dbReference type="ChEBI" id="CHEBI:140395"/>
        <dbReference type="EC" id="2.7.7.6"/>
    </reaction>
</comment>
<keyword evidence="16" id="KW-1185">Reference proteome</keyword>